<evidence type="ECO:0000313" key="9">
    <source>
        <dbReference type="EMBL" id="KAF3224132.1"/>
    </source>
</evidence>
<evidence type="ECO:0000256" key="4">
    <source>
        <dbReference type="ARBA" id="ARBA00022485"/>
    </source>
</evidence>
<feature type="compositionally biased region" description="Polar residues" evidence="7">
    <location>
        <begin position="29"/>
        <end position="39"/>
    </location>
</feature>
<evidence type="ECO:0008006" key="11">
    <source>
        <dbReference type="Google" id="ProtNLM"/>
    </source>
</evidence>
<dbReference type="OrthoDB" id="354769at2759"/>
<dbReference type="EMBL" id="WIWT01000016">
    <property type="protein sequence ID" value="KAF3216364.1"/>
    <property type="molecule type" value="Genomic_DNA"/>
</dbReference>
<feature type="compositionally biased region" description="Basic and acidic residues" evidence="7">
    <location>
        <begin position="188"/>
        <end position="198"/>
    </location>
</feature>
<dbReference type="GO" id="GO:0051539">
    <property type="term" value="F:4 iron, 4 sulfur cluster binding"/>
    <property type="evidence" value="ECO:0007669"/>
    <property type="project" value="UniProtKB-KW"/>
</dbReference>
<evidence type="ECO:0000256" key="5">
    <source>
        <dbReference type="ARBA" id="ARBA00022722"/>
    </source>
</evidence>
<dbReference type="GO" id="GO:0045145">
    <property type="term" value="F:single-stranded DNA 5'-3' DNA exonuclease activity"/>
    <property type="evidence" value="ECO:0007669"/>
    <property type="project" value="InterPro"/>
</dbReference>
<feature type="compositionally biased region" description="Low complexity" evidence="7">
    <location>
        <begin position="126"/>
        <end position="139"/>
    </location>
</feature>
<sequence length="704" mass="79969">MMSPGTPVRAAASRPNRIVFRPFDARSSAKPSETASNTRPVPPLPQLRDTCTTGEKSSQKSAKSDDYGIDFELDDDDADAIEELFAEFDKKLKRDNEKSPLDLKVIVDENPSTAAEPAKSFERLLPTQPTQYSSSSSQPRIVEEEGPAEQEEYHDSLALDSLLDLEFDDAELLAALVSHELPSSQPKAQHDDGGKGEQKPGGTWDSQENWNDEEIDRQVLWEYEQWVERTGYVEAPGKDKEIVDETPQTKAVKEEQKQNEDRYKERSEVGQVLDIEEAPKDPRSPLDRWRKRGSNTKLSVSDLLCNMWCEQQYHYTLLRGFKRRTAEMQAGTKIHREMEEEVHTIVPVTVKTSHDKWGLRIWNMIQGLESLRATGLTRELEVWGWIDGVFINGVIDEVNFKKFERERDDKENGAVGRVSDRGEAKEVSLPENVTEAMITGAAPTEEKAGDILETPKKKRGRPRKTPEPTPPAPKTPKQQKTILDFITPSPKKTRSKGQPAYVLDLKTRASARIPEPGSSQSLSVHIQLMLYRQLLNDMIRATPKSMVKKLCKHHDLPADEPFSDDLIAGLAGNGNETEPGSDELSLLLENNSIEKLYTLFQKRLKQTISTVSPDLTVVYRWQQNGQFMDSADYMADDDMLKRHVDNIISWWKGERETVGVPIEEAWKCKRCEFSDDCQWIQKALKERMDQIRGRRRAASDKGHT</sequence>
<name>A0A6G1M105_ORBOL</name>
<evidence type="ECO:0000313" key="8">
    <source>
        <dbReference type="EMBL" id="KAF3216364.1"/>
    </source>
</evidence>
<feature type="compositionally biased region" description="Basic and acidic residues" evidence="7">
    <location>
        <begin position="444"/>
        <end position="455"/>
    </location>
</feature>
<dbReference type="GO" id="GO:0005739">
    <property type="term" value="C:mitochondrion"/>
    <property type="evidence" value="ECO:0007669"/>
    <property type="project" value="TreeGrafter"/>
</dbReference>
<dbReference type="Proteomes" id="UP000483672">
    <property type="component" value="Unassembled WGS sequence"/>
</dbReference>
<dbReference type="Pfam" id="PF09810">
    <property type="entry name" value="Exo5"/>
    <property type="match status" value="1"/>
</dbReference>
<feature type="compositionally biased region" description="Basic and acidic residues" evidence="7">
    <location>
        <begin position="251"/>
        <end position="268"/>
    </location>
</feature>
<feature type="compositionally biased region" description="Basic and acidic residues" evidence="7">
    <location>
        <begin position="406"/>
        <end position="428"/>
    </location>
</feature>
<comment type="cofactor">
    <cofactor evidence="1">
        <name>[4Fe-4S] cluster</name>
        <dbReference type="ChEBI" id="CHEBI:49883"/>
    </cofactor>
</comment>
<comment type="similarity">
    <text evidence="2">Belongs to the EXO5 family.</text>
</comment>
<keyword evidence="6" id="KW-0378">Hydrolase</keyword>
<protein>
    <recommendedName>
        <fullName evidence="11">Exonuclease V</fullName>
    </recommendedName>
</protein>
<dbReference type="EMBL" id="WIPF01000034">
    <property type="protein sequence ID" value="KAF3224132.1"/>
    <property type="molecule type" value="Genomic_DNA"/>
</dbReference>
<evidence type="ECO:0000256" key="3">
    <source>
        <dbReference type="ARBA" id="ARBA00011245"/>
    </source>
</evidence>
<proteinExistence type="inferred from homology"/>
<feature type="compositionally biased region" description="Basic and acidic residues" evidence="7">
    <location>
        <begin position="277"/>
        <end position="288"/>
    </location>
</feature>
<keyword evidence="6" id="KW-0269">Exonuclease</keyword>
<comment type="subunit">
    <text evidence="3">Monomer.</text>
</comment>
<evidence type="ECO:0000313" key="10">
    <source>
        <dbReference type="Proteomes" id="UP000483672"/>
    </source>
</evidence>
<dbReference type="PANTHER" id="PTHR14464:SF4">
    <property type="entry name" value="EXONUCLEASE V"/>
    <property type="match status" value="1"/>
</dbReference>
<comment type="caution">
    <text evidence="9">The sequence shown here is derived from an EMBL/GenBank/DDBJ whole genome shotgun (WGS) entry which is preliminary data.</text>
</comment>
<evidence type="ECO:0000256" key="6">
    <source>
        <dbReference type="ARBA" id="ARBA00022839"/>
    </source>
</evidence>
<dbReference type="AlphaFoldDB" id="A0A6G1M105"/>
<organism evidence="9 10">
    <name type="scientific">Orbilia oligospora</name>
    <name type="common">Nematode-trapping fungus</name>
    <name type="synonym">Arthrobotrys oligospora</name>
    <dbReference type="NCBI Taxonomy" id="2813651"/>
    <lineage>
        <taxon>Eukaryota</taxon>
        <taxon>Fungi</taxon>
        <taxon>Dikarya</taxon>
        <taxon>Ascomycota</taxon>
        <taxon>Pezizomycotina</taxon>
        <taxon>Orbiliomycetes</taxon>
        <taxon>Orbiliales</taxon>
        <taxon>Orbiliaceae</taxon>
        <taxon>Orbilia</taxon>
    </lineage>
</organism>
<dbReference type="PANTHER" id="PTHR14464">
    <property type="entry name" value="EXONUCLEASE V"/>
    <property type="match status" value="1"/>
</dbReference>
<feature type="region of interest" description="Disordered" evidence="7">
    <location>
        <begin position="178"/>
        <end position="211"/>
    </location>
</feature>
<keyword evidence="4" id="KW-0411">Iron-sulfur</keyword>
<evidence type="ECO:0000256" key="2">
    <source>
        <dbReference type="ARBA" id="ARBA00009797"/>
    </source>
</evidence>
<dbReference type="GO" id="GO:0036297">
    <property type="term" value="P:interstrand cross-link repair"/>
    <property type="evidence" value="ECO:0007669"/>
    <property type="project" value="TreeGrafter"/>
</dbReference>
<feature type="region of interest" description="Disordered" evidence="7">
    <location>
        <begin position="406"/>
        <end position="479"/>
    </location>
</feature>
<feature type="compositionally biased region" description="Polar residues" evidence="7">
    <location>
        <begin position="49"/>
        <end position="61"/>
    </location>
</feature>
<keyword evidence="4" id="KW-0408">Iron</keyword>
<dbReference type="InterPro" id="IPR019190">
    <property type="entry name" value="EXOV"/>
</dbReference>
<reference evidence="9 10" key="1">
    <citation type="submission" date="2019-06" db="EMBL/GenBank/DDBJ databases">
        <authorList>
            <person name="Palmer J.M."/>
        </authorList>
    </citation>
    <scope>NUCLEOTIDE SEQUENCE [LARGE SCALE GENOMIC DNA]</scope>
    <source>
        <strain evidence="9 10">TWF191</strain>
        <strain evidence="8">TWF679</strain>
    </source>
</reference>
<evidence type="ECO:0000256" key="1">
    <source>
        <dbReference type="ARBA" id="ARBA00001966"/>
    </source>
</evidence>
<feature type="region of interest" description="Disordered" evidence="7">
    <location>
        <begin position="109"/>
        <end position="155"/>
    </location>
</feature>
<feature type="region of interest" description="Disordered" evidence="7">
    <location>
        <begin position="237"/>
        <end position="291"/>
    </location>
</feature>
<keyword evidence="4" id="KW-0004">4Fe-4S</keyword>
<evidence type="ECO:0000256" key="7">
    <source>
        <dbReference type="SAM" id="MobiDB-lite"/>
    </source>
</evidence>
<accession>A0A6G1M105</accession>
<gene>
    <name evidence="9" type="ORF">TWF191_006248</name>
    <name evidence="8" type="ORF">TWF679_002986</name>
</gene>
<feature type="region of interest" description="Disordered" evidence="7">
    <location>
        <begin position="1"/>
        <end position="72"/>
    </location>
</feature>
<keyword evidence="5" id="KW-0540">Nuclease</keyword>
<keyword evidence="4" id="KW-0479">Metal-binding</keyword>
<dbReference type="GO" id="GO:0005634">
    <property type="term" value="C:nucleus"/>
    <property type="evidence" value="ECO:0007669"/>
    <property type="project" value="TreeGrafter"/>
</dbReference>
<dbReference type="Proteomes" id="UP000614610">
    <property type="component" value="Unassembled WGS sequence"/>
</dbReference>